<feature type="compositionally biased region" description="Basic and acidic residues" evidence="1">
    <location>
        <begin position="169"/>
        <end position="184"/>
    </location>
</feature>
<feature type="compositionally biased region" description="Polar residues" evidence="1">
    <location>
        <begin position="15"/>
        <end position="42"/>
    </location>
</feature>
<feature type="compositionally biased region" description="Polar residues" evidence="1">
    <location>
        <begin position="185"/>
        <end position="197"/>
    </location>
</feature>
<evidence type="ECO:0000313" key="2">
    <source>
        <dbReference type="EMBL" id="KAB8071651.1"/>
    </source>
</evidence>
<feature type="region of interest" description="Disordered" evidence="1">
    <location>
        <begin position="1"/>
        <end position="295"/>
    </location>
</feature>
<name>A0A5N5WT36_9EURO</name>
<sequence length="466" mass="50474">MPPFSTPFRVPPSSARPSTGHQFASTPRFILSQQTPGSATQAQDDEDSIDAESPQSTPVATTRIATREQGTKSTHRQKEVIKDSDDDLSNSEVTHRVSPEYTTGDAEPNSSPSGDTRELEAEFEALFGPTTSRQKRRASFATETPLPQRRKRDDDLVIQTSSPEAPSPTKDRGPPPNHTRRETIPQRTVSATTTPTPRHSKPGSIKPSFRNHPRFVISTSQALSSSQPQSTARPPPPSTTPAPTSPPSRRKPTFVLPRSPSPGEDPSALPTPFSPSSHTLRRRGRARSSAPSYIPGGMAAEVRSWILEMGTKREQMQMSRAGTGTAIPDLQKYFLVVRITNAHQSAIGSSGPLAFIQGQHVTSLGDDDEGHASAQRRNVLLLGSPRSRPAGSSSQYPTGSYTPELLPGNLVGVYRGLVWELNLTDTAFQGALQNIASDHDGILSCGEQTEPITKWLVGMEWEVISS</sequence>
<reference evidence="2 3" key="1">
    <citation type="submission" date="2019-04" db="EMBL/GenBank/DDBJ databases">
        <title>Friends and foes A comparative genomics study of 23 Aspergillus species from section Flavi.</title>
        <authorList>
            <consortium name="DOE Joint Genome Institute"/>
            <person name="Kjaerbolling I."/>
            <person name="Vesth T."/>
            <person name="Frisvad J.C."/>
            <person name="Nybo J.L."/>
            <person name="Theobald S."/>
            <person name="Kildgaard S."/>
            <person name="Isbrandt T."/>
            <person name="Kuo A."/>
            <person name="Sato A."/>
            <person name="Lyhne E.K."/>
            <person name="Kogle M.E."/>
            <person name="Wiebenga A."/>
            <person name="Kun R.S."/>
            <person name="Lubbers R.J."/>
            <person name="Makela M.R."/>
            <person name="Barry K."/>
            <person name="Chovatia M."/>
            <person name="Clum A."/>
            <person name="Daum C."/>
            <person name="Haridas S."/>
            <person name="He G."/>
            <person name="LaButti K."/>
            <person name="Lipzen A."/>
            <person name="Mondo S."/>
            <person name="Riley R."/>
            <person name="Salamov A."/>
            <person name="Simmons B.A."/>
            <person name="Magnuson J.K."/>
            <person name="Henrissat B."/>
            <person name="Mortensen U.H."/>
            <person name="Larsen T.O."/>
            <person name="Devries R.P."/>
            <person name="Grigoriev I.V."/>
            <person name="Machida M."/>
            <person name="Baker S.E."/>
            <person name="Andersen M.R."/>
        </authorList>
    </citation>
    <scope>NUCLEOTIDE SEQUENCE [LARGE SCALE GENOMIC DNA]</scope>
    <source>
        <strain evidence="2 3">CBS 151.66</strain>
    </source>
</reference>
<dbReference type="EMBL" id="ML732267">
    <property type="protein sequence ID" value="KAB8071651.1"/>
    <property type="molecule type" value="Genomic_DNA"/>
</dbReference>
<gene>
    <name evidence="2" type="ORF">BDV29DRAFT_14007</name>
</gene>
<evidence type="ECO:0000256" key="1">
    <source>
        <dbReference type="SAM" id="MobiDB-lite"/>
    </source>
</evidence>
<accession>A0A5N5WT36</accession>
<organism evidence="2 3">
    <name type="scientific">Aspergillus leporis</name>
    <dbReference type="NCBI Taxonomy" id="41062"/>
    <lineage>
        <taxon>Eukaryota</taxon>
        <taxon>Fungi</taxon>
        <taxon>Dikarya</taxon>
        <taxon>Ascomycota</taxon>
        <taxon>Pezizomycotina</taxon>
        <taxon>Eurotiomycetes</taxon>
        <taxon>Eurotiomycetidae</taxon>
        <taxon>Eurotiales</taxon>
        <taxon>Aspergillaceae</taxon>
        <taxon>Aspergillus</taxon>
        <taxon>Aspergillus subgen. Circumdati</taxon>
    </lineage>
</organism>
<proteinExistence type="predicted"/>
<dbReference type="AlphaFoldDB" id="A0A5N5WT36"/>
<evidence type="ECO:0000313" key="3">
    <source>
        <dbReference type="Proteomes" id="UP000326565"/>
    </source>
</evidence>
<keyword evidence="3" id="KW-1185">Reference proteome</keyword>
<protein>
    <submittedName>
        <fullName evidence="2">Uncharacterized protein</fullName>
    </submittedName>
</protein>
<feature type="compositionally biased region" description="Basic and acidic residues" evidence="1">
    <location>
        <begin position="65"/>
        <end position="83"/>
    </location>
</feature>
<dbReference type="OrthoDB" id="5389296at2759"/>
<dbReference type="Proteomes" id="UP000326565">
    <property type="component" value="Unassembled WGS sequence"/>
</dbReference>
<feature type="compositionally biased region" description="Pro residues" evidence="1">
    <location>
        <begin position="233"/>
        <end position="246"/>
    </location>
</feature>
<feature type="compositionally biased region" description="Polar residues" evidence="1">
    <location>
        <begin position="53"/>
        <end position="64"/>
    </location>
</feature>